<dbReference type="Proteomes" id="UP000536909">
    <property type="component" value="Unassembled WGS sequence"/>
</dbReference>
<dbReference type="GO" id="GO:0016757">
    <property type="term" value="F:glycosyltransferase activity"/>
    <property type="evidence" value="ECO:0007669"/>
    <property type="project" value="TreeGrafter"/>
</dbReference>
<dbReference type="Gene3D" id="3.40.50.2000">
    <property type="entry name" value="Glycogen Phosphorylase B"/>
    <property type="match status" value="2"/>
</dbReference>
<evidence type="ECO:0000313" key="6">
    <source>
        <dbReference type="Proteomes" id="UP000536909"/>
    </source>
</evidence>
<dbReference type="InterPro" id="IPR028098">
    <property type="entry name" value="Glyco_trans_4-like_N"/>
</dbReference>
<feature type="compositionally biased region" description="Basic and acidic residues" evidence="1">
    <location>
        <begin position="397"/>
        <end position="407"/>
    </location>
</feature>
<feature type="domain" description="Glycosyltransferase subfamily 4-like N-terminal" evidence="2">
    <location>
        <begin position="20"/>
        <end position="173"/>
    </location>
</feature>
<dbReference type="Proteomes" id="UP000308000">
    <property type="component" value="Unassembled WGS sequence"/>
</dbReference>
<sequence>MKLPGDRLTVCLLTSSAEPSGMGEHMLTLARELEERYRVVLVAPPVQGGRALLDRAAALGLEVLPLDARGERPDWLPLRDWLRRHRVAVFHGHAGVGWEGHSALWAAREAGVPAILRTEHLPDVITLPRERESHRRAVAAVDRLICVSEAARQSFLAAGFPADKLRVVHNGIAPHLGAADRPGVRARLGLPPDAQLVLTVARFSKQKGHRFLLEAVPAVLGRCPRAHFVWAGTGPLLGRLRARVARLGLARRVHLVGQRDDIPDLMAAADVFVLPSLFEGLPLAVLEAMAAGLPVIGTDVCGTGEAVQDGFSGWLVPPADPAALARALLEALTRPDLAAQRAAAGRARFGHEFSAGRMAAETARLYEEVLAERPRREPLPASLPLPERPPERGAWAGERHAQPEPAE</sequence>
<evidence type="ECO:0000259" key="2">
    <source>
        <dbReference type="Pfam" id="PF13439"/>
    </source>
</evidence>
<accession>A0AAJ5F5N7</accession>
<dbReference type="PANTHER" id="PTHR12526:SF636">
    <property type="entry name" value="BLL3647 PROTEIN"/>
    <property type="match status" value="1"/>
</dbReference>
<dbReference type="AlphaFoldDB" id="A0AAJ5F5N7"/>
<feature type="region of interest" description="Disordered" evidence="1">
    <location>
        <begin position="376"/>
        <end position="407"/>
    </location>
</feature>
<dbReference type="EMBL" id="JACHFV010000001">
    <property type="protein sequence ID" value="MBB5293317.1"/>
    <property type="molecule type" value="Genomic_DNA"/>
</dbReference>
<dbReference type="RefSeq" id="WP_129117373.1">
    <property type="nucleotide sequence ID" value="NZ_BSUI01000012.1"/>
</dbReference>
<dbReference type="CDD" id="cd03811">
    <property type="entry name" value="GT4_GT28_WabH-like"/>
    <property type="match status" value="1"/>
</dbReference>
<reference evidence="3 6" key="2">
    <citation type="submission" date="2020-08" db="EMBL/GenBank/DDBJ databases">
        <title>Genomic Encyclopedia of Type Strains, Phase IV (KMG-IV): sequencing the most valuable type-strain genomes for metagenomic binning, comparative biology and taxonomic classification.</title>
        <authorList>
            <person name="Goeker M."/>
        </authorList>
    </citation>
    <scope>NUCLEOTIDE SEQUENCE [LARGE SCALE GENOMIC DNA]</scope>
    <source>
        <strain evidence="3 6">DSM 105434</strain>
    </source>
</reference>
<keyword evidence="6" id="KW-1185">Reference proteome</keyword>
<dbReference type="Pfam" id="PF13692">
    <property type="entry name" value="Glyco_trans_1_4"/>
    <property type="match status" value="1"/>
</dbReference>
<evidence type="ECO:0000313" key="5">
    <source>
        <dbReference type="Proteomes" id="UP000308000"/>
    </source>
</evidence>
<dbReference type="SUPFAM" id="SSF53756">
    <property type="entry name" value="UDP-Glycosyltransferase/glycogen phosphorylase"/>
    <property type="match status" value="1"/>
</dbReference>
<name>A0AAJ5F5N7_9DEIO</name>
<evidence type="ECO:0000256" key="1">
    <source>
        <dbReference type="SAM" id="MobiDB-lite"/>
    </source>
</evidence>
<dbReference type="Pfam" id="PF13439">
    <property type="entry name" value="Glyco_transf_4"/>
    <property type="match status" value="1"/>
</dbReference>
<organism evidence="4 5">
    <name type="scientific">Deinococcus metallilatus</name>
    <dbReference type="NCBI Taxonomy" id="1211322"/>
    <lineage>
        <taxon>Bacteria</taxon>
        <taxon>Thermotogati</taxon>
        <taxon>Deinococcota</taxon>
        <taxon>Deinococci</taxon>
        <taxon>Deinococcales</taxon>
        <taxon>Deinococcaceae</taxon>
        <taxon>Deinococcus</taxon>
    </lineage>
</organism>
<protein>
    <submittedName>
        <fullName evidence="3 4">Glycosyltransferase</fullName>
    </submittedName>
</protein>
<proteinExistence type="predicted"/>
<reference evidence="4 5" key="1">
    <citation type="submission" date="2019-04" db="EMBL/GenBank/DDBJ databases">
        <title>Deinococcus metalilatus MA1002 mutant No.5.</title>
        <authorList>
            <person name="Park W."/>
            <person name="Park C."/>
        </authorList>
    </citation>
    <scope>NUCLEOTIDE SEQUENCE [LARGE SCALE GENOMIC DNA]</scope>
    <source>
        <strain evidence="4 5">MA1002-m5</strain>
    </source>
</reference>
<evidence type="ECO:0000313" key="4">
    <source>
        <dbReference type="EMBL" id="TLK32039.1"/>
    </source>
</evidence>
<dbReference type="EMBL" id="VBRC01000001">
    <property type="protein sequence ID" value="TLK32039.1"/>
    <property type="molecule type" value="Genomic_DNA"/>
</dbReference>
<gene>
    <name evidence="4" type="ORF">FCS05_00825</name>
    <name evidence="3" type="ORF">HNQ10_000130</name>
</gene>
<evidence type="ECO:0000313" key="3">
    <source>
        <dbReference type="EMBL" id="MBB5293317.1"/>
    </source>
</evidence>
<comment type="caution">
    <text evidence="4">The sequence shown here is derived from an EMBL/GenBank/DDBJ whole genome shotgun (WGS) entry which is preliminary data.</text>
</comment>
<dbReference type="PANTHER" id="PTHR12526">
    <property type="entry name" value="GLYCOSYLTRANSFERASE"/>
    <property type="match status" value="1"/>
</dbReference>